<dbReference type="AlphaFoldDB" id="A0A1H1LDM1"/>
<dbReference type="InterPro" id="IPR012336">
    <property type="entry name" value="Thioredoxin-like_fold"/>
</dbReference>
<protein>
    <submittedName>
        <fullName evidence="3">Protein-disulfide isomerase</fullName>
    </submittedName>
</protein>
<dbReference type="OrthoDB" id="117402at2"/>
<evidence type="ECO:0000259" key="2">
    <source>
        <dbReference type="Pfam" id="PF13462"/>
    </source>
</evidence>
<dbReference type="Proteomes" id="UP000182237">
    <property type="component" value="Chromosome I"/>
</dbReference>
<dbReference type="Gene3D" id="3.40.30.10">
    <property type="entry name" value="Glutaredoxin"/>
    <property type="match status" value="1"/>
</dbReference>
<dbReference type="SUPFAM" id="SSF52833">
    <property type="entry name" value="Thioredoxin-like"/>
    <property type="match status" value="1"/>
</dbReference>
<evidence type="ECO:0000313" key="4">
    <source>
        <dbReference type="Proteomes" id="UP000182237"/>
    </source>
</evidence>
<organism evidence="3 4">
    <name type="scientific">Corynebacterium timonense</name>
    <dbReference type="NCBI Taxonomy" id="441500"/>
    <lineage>
        <taxon>Bacteria</taxon>
        <taxon>Bacillati</taxon>
        <taxon>Actinomycetota</taxon>
        <taxon>Actinomycetes</taxon>
        <taxon>Mycobacteriales</taxon>
        <taxon>Corynebacteriaceae</taxon>
        <taxon>Corynebacterium</taxon>
    </lineage>
</organism>
<feature type="transmembrane region" description="Helical" evidence="1">
    <location>
        <begin position="16"/>
        <end position="37"/>
    </location>
</feature>
<gene>
    <name evidence="3" type="ORF">SAMN04488539_0170</name>
</gene>
<dbReference type="eggNOG" id="COG1651">
    <property type="taxonomic scope" value="Bacteria"/>
</dbReference>
<dbReference type="EMBL" id="LT629765">
    <property type="protein sequence ID" value="SDR72603.1"/>
    <property type="molecule type" value="Genomic_DNA"/>
</dbReference>
<keyword evidence="3" id="KW-0413">Isomerase</keyword>
<keyword evidence="1" id="KW-0472">Membrane</keyword>
<dbReference type="InterPro" id="IPR036249">
    <property type="entry name" value="Thioredoxin-like_sf"/>
</dbReference>
<keyword evidence="1" id="KW-1133">Transmembrane helix</keyword>
<proteinExistence type="predicted"/>
<dbReference type="STRING" id="1203190.GCA_000312345_00598"/>
<dbReference type="CDD" id="cd02972">
    <property type="entry name" value="DsbA_family"/>
    <property type="match status" value="1"/>
</dbReference>
<dbReference type="RefSeq" id="WP_019193455.1">
    <property type="nucleotide sequence ID" value="NZ_LT629765.1"/>
</dbReference>
<dbReference type="GO" id="GO:0016853">
    <property type="term" value="F:isomerase activity"/>
    <property type="evidence" value="ECO:0007669"/>
    <property type="project" value="UniProtKB-KW"/>
</dbReference>
<reference evidence="3 4" key="1">
    <citation type="submission" date="2016-10" db="EMBL/GenBank/DDBJ databases">
        <authorList>
            <person name="de Groot N.N."/>
        </authorList>
    </citation>
    <scope>NUCLEOTIDE SEQUENCE [LARGE SCALE GENOMIC DNA]</scope>
    <source>
        <strain evidence="3 4">DSM 45434</strain>
    </source>
</reference>
<evidence type="ECO:0000256" key="1">
    <source>
        <dbReference type="SAM" id="Phobius"/>
    </source>
</evidence>
<keyword evidence="1" id="KW-0812">Transmembrane</keyword>
<name>A0A1H1LDM1_9CORY</name>
<accession>A0A1H1LDM1</accession>
<feature type="domain" description="Thioredoxin-like fold" evidence="2">
    <location>
        <begin position="75"/>
        <end position="205"/>
    </location>
</feature>
<dbReference type="Pfam" id="PF13462">
    <property type="entry name" value="Thioredoxin_4"/>
    <property type="match status" value="1"/>
</dbReference>
<keyword evidence="4" id="KW-1185">Reference proteome</keyword>
<sequence>MTTRKVTNPNEKKGGGFIWAIVAVVAIAVLVIGLVVYNGRNQRDEAMAERMIPVDGLEVGYTEGDETLVLSGGQNTDAPVVDLFEDFSCPHCADLAKETDEEMLEKIRAGELEVHLRPMTFLDGQGENYQVGHSTRALAAELALAGHNDVAAMWNLRVYLLENQQSAFNSLDADGFADLARDYGASDEAVQDIRDEAFLSTAEEMGKANLDYQNEQTGEAYSPRVMKDGQDLEIPSGDINDWVDAATA</sequence>
<evidence type="ECO:0000313" key="3">
    <source>
        <dbReference type="EMBL" id="SDR72603.1"/>
    </source>
</evidence>